<dbReference type="InterPro" id="IPR036942">
    <property type="entry name" value="Beta-barrel_TonB_sf"/>
</dbReference>
<dbReference type="PANTHER" id="PTHR30069:SF40">
    <property type="entry name" value="TONB-DEPENDENT RECEPTOR NMB0964-RELATED"/>
    <property type="match status" value="1"/>
</dbReference>
<proteinExistence type="inferred from homology"/>
<dbReference type="PANTHER" id="PTHR30069">
    <property type="entry name" value="TONB-DEPENDENT OUTER MEMBRANE RECEPTOR"/>
    <property type="match status" value="1"/>
</dbReference>
<dbReference type="GO" id="GO:0009279">
    <property type="term" value="C:cell outer membrane"/>
    <property type="evidence" value="ECO:0007669"/>
    <property type="project" value="UniProtKB-SubCell"/>
</dbReference>
<evidence type="ECO:0000256" key="7">
    <source>
        <dbReference type="ARBA" id="ARBA00023237"/>
    </source>
</evidence>
<keyword evidence="13" id="KW-1185">Reference proteome</keyword>
<dbReference type="EMBL" id="NHSJ01000134">
    <property type="protein sequence ID" value="PPQ26358.1"/>
    <property type="molecule type" value="Genomic_DNA"/>
</dbReference>
<accession>A0A2S6MVI7</accession>
<keyword evidence="2" id="KW-0813">Transport</keyword>
<dbReference type="InterPro" id="IPR012910">
    <property type="entry name" value="Plug_dom"/>
</dbReference>
<dbReference type="Proteomes" id="UP000239089">
    <property type="component" value="Unassembled WGS sequence"/>
</dbReference>
<keyword evidence="4" id="KW-0812">Transmembrane</keyword>
<dbReference type="InterPro" id="IPR037066">
    <property type="entry name" value="Plug_dom_sf"/>
</dbReference>
<evidence type="ECO:0000256" key="6">
    <source>
        <dbReference type="ARBA" id="ARBA00023136"/>
    </source>
</evidence>
<protein>
    <submittedName>
        <fullName evidence="12">TonB-dependent receptor</fullName>
    </submittedName>
</protein>
<sequence>MSDLRKSCLRVVLSMSATAMAAAAEAETVIALPDIEVTSSPIFTRPPATQGPGVNLAPLRSAPPGLAPIITQSFAPITVAPKVEIERNTPKTLGEALADKPGISASSFAPGASRPVIRGLDSVRVRVQENGIGAHDVSELGDDHGVAIDPMAADQIEVVRGPATLRYGAQAIGGVVNVSNNRIPTFIPVSGYSGNITGSLANIDKARDLAAALNTGVGPIALHADGFVRRSDNYGTPAGVQANSAFFSQGGSVGSSYLFDQGFFGVSYTHFDADYQIPGGQSADEKTHIVMRQDKLQAKGEYRPQSGPFEAFRLWFGATDYRHDERGLDAAGADAIQATFKNQELETRIEAQHAPVATDWGALRGAVGVQAGLRSIGTSGDAGGLLGPALNRSAAAFVFEELELSKTLRAQAAARIDKVYWSGQSAAFPSDDLWNGTDPVESGARKNFTPHSFSFGLLQTLPQDVVASLTGQYVERAPTGVELFAHGAHDASGTFEIGDADLKKEVAQTIEFALRRKEGALRFDGSVYATRYNGFIYRRLTGVTCGDDFASCGTPGGEFRQTVYSQTGANFHGLDLATQYDVMEIGTGVFGVDGRYDFVHARFDDGSNAPRIPPHRLGGGLFWRDGDLFARASLLHAFAHTQTAPLETATPGYNLLKAELSYTHRFSEDSGAKALTVSLVGNNLLNSVIRDSTSFKKDEVMMQGRGIKAAMTLQF</sequence>
<evidence type="ECO:0000313" key="12">
    <source>
        <dbReference type="EMBL" id="PPQ26358.1"/>
    </source>
</evidence>
<gene>
    <name evidence="12" type="ORF">CCR94_22195</name>
</gene>
<dbReference type="InterPro" id="IPR000531">
    <property type="entry name" value="Beta-barrel_TonB"/>
</dbReference>
<dbReference type="SUPFAM" id="SSF56935">
    <property type="entry name" value="Porins"/>
    <property type="match status" value="1"/>
</dbReference>
<evidence type="ECO:0000256" key="3">
    <source>
        <dbReference type="ARBA" id="ARBA00022452"/>
    </source>
</evidence>
<dbReference type="AlphaFoldDB" id="A0A2S6MVI7"/>
<evidence type="ECO:0000259" key="10">
    <source>
        <dbReference type="Pfam" id="PF00593"/>
    </source>
</evidence>
<keyword evidence="3" id="KW-1134">Transmembrane beta strand</keyword>
<dbReference type="OrthoDB" id="9760333at2"/>
<dbReference type="Pfam" id="PF07715">
    <property type="entry name" value="Plug"/>
    <property type="match status" value="1"/>
</dbReference>
<keyword evidence="12" id="KW-0675">Receptor</keyword>
<dbReference type="GO" id="GO:0044718">
    <property type="term" value="P:siderophore transmembrane transport"/>
    <property type="evidence" value="ECO:0007669"/>
    <property type="project" value="TreeGrafter"/>
</dbReference>
<evidence type="ECO:0000259" key="11">
    <source>
        <dbReference type="Pfam" id="PF07715"/>
    </source>
</evidence>
<evidence type="ECO:0000256" key="2">
    <source>
        <dbReference type="ARBA" id="ARBA00022448"/>
    </source>
</evidence>
<evidence type="ECO:0000256" key="1">
    <source>
        <dbReference type="ARBA" id="ARBA00004571"/>
    </source>
</evidence>
<dbReference type="InterPro" id="IPR039426">
    <property type="entry name" value="TonB-dep_rcpt-like"/>
</dbReference>
<feature type="chain" id="PRO_5015782920" evidence="9">
    <location>
        <begin position="22"/>
        <end position="715"/>
    </location>
</feature>
<evidence type="ECO:0000256" key="9">
    <source>
        <dbReference type="SAM" id="SignalP"/>
    </source>
</evidence>
<comment type="similarity">
    <text evidence="8">Belongs to the TonB-dependent receptor family.</text>
</comment>
<feature type="domain" description="TonB-dependent receptor plug" evidence="11">
    <location>
        <begin position="75"/>
        <end position="175"/>
    </location>
</feature>
<dbReference type="Gene3D" id="2.40.170.20">
    <property type="entry name" value="TonB-dependent receptor, beta-barrel domain"/>
    <property type="match status" value="1"/>
</dbReference>
<dbReference type="Pfam" id="PF00593">
    <property type="entry name" value="TonB_dep_Rec_b-barrel"/>
    <property type="match status" value="1"/>
</dbReference>
<organism evidence="12 13">
    <name type="scientific">Rhodoblastus sphagnicola</name>
    <dbReference type="NCBI Taxonomy" id="333368"/>
    <lineage>
        <taxon>Bacteria</taxon>
        <taxon>Pseudomonadati</taxon>
        <taxon>Pseudomonadota</taxon>
        <taxon>Alphaproteobacteria</taxon>
        <taxon>Hyphomicrobiales</taxon>
        <taxon>Rhodoblastaceae</taxon>
        <taxon>Rhodoblastus</taxon>
    </lineage>
</organism>
<reference evidence="12 13" key="1">
    <citation type="journal article" date="2018" name="Arch. Microbiol.">
        <title>New insights into the metabolic potential of the phototrophic purple bacterium Rhodopila globiformis DSM 161(T) from its draft genome sequence and evidence for a vanadium-dependent nitrogenase.</title>
        <authorList>
            <person name="Imhoff J.F."/>
            <person name="Rahn T."/>
            <person name="Kunzel S."/>
            <person name="Neulinger S.C."/>
        </authorList>
    </citation>
    <scope>NUCLEOTIDE SEQUENCE [LARGE SCALE GENOMIC DNA]</scope>
    <source>
        <strain evidence="12 13">DSM 16996</strain>
    </source>
</reference>
<keyword evidence="6 8" id="KW-0472">Membrane</keyword>
<evidence type="ECO:0000256" key="8">
    <source>
        <dbReference type="RuleBase" id="RU003357"/>
    </source>
</evidence>
<dbReference type="Gene3D" id="2.170.130.10">
    <property type="entry name" value="TonB-dependent receptor, plug domain"/>
    <property type="match status" value="1"/>
</dbReference>
<comment type="caution">
    <text evidence="12">The sequence shown here is derived from an EMBL/GenBank/DDBJ whole genome shotgun (WGS) entry which is preliminary data.</text>
</comment>
<keyword evidence="7" id="KW-0998">Cell outer membrane</keyword>
<keyword evidence="5 8" id="KW-0798">TonB box</keyword>
<name>A0A2S6MVI7_9HYPH</name>
<dbReference type="GO" id="GO:0015344">
    <property type="term" value="F:siderophore uptake transmembrane transporter activity"/>
    <property type="evidence" value="ECO:0007669"/>
    <property type="project" value="TreeGrafter"/>
</dbReference>
<keyword evidence="9" id="KW-0732">Signal</keyword>
<feature type="domain" description="TonB-dependent receptor-like beta-barrel" evidence="10">
    <location>
        <begin position="224"/>
        <end position="684"/>
    </location>
</feature>
<evidence type="ECO:0000256" key="4">
    <source>
        <dbReference type="ARBA" id="ARBA00022692"/>
    </source>
</evidence>
<comment type="subcellular location">
    <subcellularLocation>
        <location evidence="1">Cell outer membrane</location>
        <topology evidence="1">Multi-pass membrane protein</topology>
    </subcellularLocation>
</comment>
<evidence type="ECO:0000313" key="13">
    <source>
        <dbReference type="Proteomes" id="UP000239089"/>
    </source>
</evidence>
<evidence type="ECO:0000256" key="5">
    <source>
        <dbReference type="ARBA" id="ARBA00023077"/>
    </source>
</evidence>
<feature type="signal peptide" evidence="9">
    <location>
        <begin position="1"/>
        <end position="21"/>
    </location>
</feature>